<dbReference type="CDD" id="cd20335">
    <property type="entry name" value="BRcat_RBR"/>
    <property type="match status" value="1"/>
</dbReference>
<dbReference type="GO" id="GO:0016567">
    <property type="term" value="P:protein ubiquitination"/>
    <property type="evidence" value="ECO:0007669"/>
    <property type="project" value="InterPro"/>
</dbReference>
<keyword evidence="4" id="KW-0479">Metal-binding</keyword>
<evidence type="ECO:0000256" key="5">
    <source>
        <dbReference type="ARBA" id="ARBA00022737"/>
    </source>
</evidence>
<feature type="domain" description="RING-type" evidence="11">
    <location>
        <begin position="19"/>
        <end position="209"/>
    </location>
</feature>
<dbReference type="InterPro" id="IPR013083">
    <property type="entry name" value="Znf_RING/FYVE/PHD"/>
</dbReference>
<dbReference type="InterPro" id="IPR044066">
    <property type="entry name" value="TRIAD_supradom"/>
</dbReference>
<evidence type="ECO:0000313" key="13">
    <source>
        <dbReference type="Proteomes" id="UP000785200"/>
    </source>
</evidence>
<keyword evidence="8" id="KW-0862">Zinc</keyword>
<dbReference type="EMBL" id="VNKQ01000004">
    <property type="protein sequence ID" value="KAG0651583.1"/>
    <property type="molecule type" value="Genomic_DNA"/>
</dbReference>
<evidence type="ECO:0000256" key="9">
    <source>
        <dbReference type="PROSITE-ProRule" id="PRU00175"/>
    </source>
</evidence>
<dbReference type="Proteomes" id="UP000785200">
    <property type="component" value="Unassembled WGS sequence"/>
</dbReference>
<dbReference type="PROSITE" id="PS51873">
    <property type="entry name" value="TRIAD"/>
    <property type="match status" value="1"/>
</dbReference>
<proteinExistence type="predicted"/>
<dbReference type="AlphaFoldDB" id="A0A9P7AZC6"/>
<dbReference type="InterPro" id="IPR031127">
    <property type="entry name" value="E3_UB_ligase_RBR"/>
</dbReference>
<dbReference type="GO" id="GO:0008270">
    <property type="term" value="F:zinc ion binding"/>
    <property type="evidence" value="ECO:0007669"/>
    <property type="project" value="UniProtKB-KW"/>
</dbReference>
<sequence>MFGKFMRKVSRLLLSAEPPKHECEVCLEVASLHRGRVCKKGGHEANRICINCLTTYVRTLMANENWDHLTCPFCRSCLRFRIVRTYVEPCLAYRYKAFLYSFKRARHENFQWCLNPDCHYGQVHDISILGNTMQCRCCGSPTCAFHQMPAGHYTGQTCEEFDADVNPYNLSGITLANYQREAAEAAMQAKSKRCPRCGVMIEKDGGCDT</sequence>
<keyword evidence="3" id="KW-0808">Transferase</keyword>
<evidence type="ECO:0000256" key="8">
    <source>
        <dbReference type="ARBA" id="ARBA00022833"/>
    </source>
</evidence>
<name>A0A9P7AZC6_9HELO</name>
<dbReference type="InterPro" id="IPR001841">
    <property type="entry name" value="Znf_RING"/>
</dbReference>
<comment type="caution">
    <text evidence="12">The sequence shown here is derived from an EMBL/GenBank/DDBJ whole genome shotgun (WGS) entry which is preliminary data.</text>
</comment>
<evidence type="ECO:0000256" key="1">
    <source>
        <dbReference type="ARBA" id="ARBA00001798"/>
    </source>
</evidence>
<organism evidence="12 13">
    <name type="scientific">Hyphodiscus hymeniophilus</name>
    <dbReference type="NCBI Taxonomy" id="353542"/>
    <lineage>
        <taxon>Eukaryota</taxon>
        <taxon>Fungi</taxon>
        <taxon>Dikarya</taxon>
        <taxon>Ascomycota</taxon>
        <taxon>Pezizomycotina</taxon>
        <taxon>Leotiomycetes</taxon>
        <taxon>Helotiales</taxon>
        <taxon>Hyphodiscaceae</taxon>
        <taxon>Hyphodiscus</taxon>
    </lineage>
</organism>
<dbReference type="GO" id="GO:0061630">
    <property type="term" value="F:ubiquitin protein ligase activity"/>
    <property type="evidence" value="ECO:0007669"/>
    <property type="project" value="UniProtKB-EC"/>
</dbReference>
<feature type="non-terminal residue" evidence="12">
    <location>
        <position position="1"/>
    </location>
</feature>
<comment type="catalytic activity">
    <reaction evidence="1">
        <text>[E2 ubiquitin-conjugating enzyme]-S-ubiquitinyl-L-cysteine + [acceptor protein]-L-lysine = [E2 ubiquitin-conjugating enzyme]-L-cysteine + [acceptor protein]-N(6)-ubiquitinyl-L-lysine.</text>
        <dbReference type="EC" id="2.3.2.31"/>
    </reaction>
</comment>
<evidence type="ECO:0000256" key="2">
    <source>
        <dbReference type="ARBA" id="ARBA00012251"/>
    </source>
</evidence>
<dbReference type="EC" id="2.3.2.31" evidence="2"/>
<reference evidence="12" key="1">
    <citation type="submission" date="2019-07" db="EMBL/GenBank/DDBJ databases">
        <title>Hyphodiscus hymeniophilus genome sequencing and assembly.</title>
        <authorList>
            <person name="Kramer G."/>
            <person name="Nodwell J."/>
        </authorList>
    </citation>
    <scope>NUCLEOTIDE SEQUENCE</scope>
    <source>
        <strain evidence="12">ATCC 34498</strain>
    </source>
</reference>
<evidence type="ECO:0000313" key="12">
    <source>
        <dbReference type="EMBL" id="KAG0651583.1"/>
    </source>
</evidence>
<keyword evidence="7" id="KW-0833">Ubl conjugation pathway</keyword>
<dbReference type="Gene3D" id="1.20.120.1750">
    <property type="match status" value="1"/>
</dbReference>
<dbReference type="Pfam" id="PF01485">
    <property type="entry name" value="IBR"/>
    <property type="match status" value="1"/>
</dbReference>
<keyword evidence="6 9" id="KW-0863">Zinc-finger</keyword>
<protein>
    <recommendedName>
        <fullName evidence="2">RBR-type E3 ubiquitin transferase</fullName>
        <ecNumber evidence="2">2.3.2.31</ecNumber>
    </recommendedName>
</protein>
<keyword evidence="13" id="KW-1185">Reference proteome</keyword>
<dbReference type="InterPro" id="IPR002867">
    <property type="entry name" value="IBR_dom"/>
</dbReference>
<evidence type="ECO:0000259" key="10">
    <source>
        <dbReference type="PROSITE" id="PS50089"/>
    </source>
</evidence>
<evidence type="ECO:0000256" key="7">
    <source>
        <dbReference type="ARBA" id="ARBA00022786"/>
    </source>
</evidence>
<dbReference type="PANTHER" id="PTHR11685">
    <property type="entry name" value="RBR FAMILY RING FINGER AND IBR DOMAIN-CONTAINING"/>
    <property type="match status" value="1"/>
</dbReference>
<gene>
    <name evidence="12" type="ORF">D0Z07_1714</name>
</gene>
<dbReference type="Gene3D" id="3.30.40.10">
    <property type="entry name" value="Zinc/RING finger domain, C3HC4 (zinc finger)"/>
    <property type="match status" value="1"/>
</dbReference>
<dbReference type="SUPFAM" id="SSF57850">
    <property type="entry name" value="RING/U-box"/>
    <property type="match status" value="2"/>
</dbReference>
<dbReference type="PROSITE" id="PS50089">
    <property type="entry name" value="ZF_RING_2"/>
    <property type="match status" value="1"/>
</dbReference>
<accession>A0A9P7AZC6</accession>
<evidence type="ECO:0000256" key="3">
    <source>
        <dbReference type="ARBA" id="ARBA00022679"/>
    </source>
</evidence>
<feature type="domain" description="RING-type" evidence="10">
    <location>
        <begin position="23"/>
        <end position="75"/>
    </location>
</feature>
<evidence type="ECO:0000256" key="6">
    <source>
        <dbReference type="ARBA" id="ARBA00022771"/>
    </source>
</evidence>
<evidence type="ECO:0000256" key="4">
    <source>
        <dbReference type="ARBA" id="ARBA00022723"/>
    </source>
</evidence>
<evidence type="ECO:0000259" key="11">
    <source>
        <dbReference type="PROSITE" id="PS51873"/>
    </source>
</evidence>
<keyword evidence="5" id="KW-0677">Repeat</keyword>
<dbReference type="OrthoDB" id="1431934at2759"/>